<dbReference type="SUPFAM" id="SSF48371">
    <property type="entry name" value="ARM repeat"/>
    <property type="match status" value="1"/>
</dbReference>
<evidence type="ECO:0000256" key="3">
    <source>
        <dbReference type="ARBA" id="ARBA00011375"/>
    </source>
</evidence>
<evidence type="ECO:0000313" key="11">
    <source>
        <dbReference type="Proteomes" id="UP000799778"/>
    </source>
</evidence>
<evidence type="ECO:0000256" key="5">
    <source>
        <dbReference type="ARBA" id="ARBA00022701"/>
    </source>
</evidence>
<evidence type="ECO:0000313" key="10">
    <source>
        <dbReference type="EMBL" id="KAF2010332.1"/>
    </source>
</evidence>
<feature type="compositionally biased region" description="Pro residues" evidence="8">
    <location>
        <begin position="231"/>
        <end position="241"/>
    </location>
</feature>
<feature type="domain" description="TOG" evidence="9">
    <location>
        <begin position="1"/>
        <end position="234"/>
    </location>
</feature>
<dbReference type="GO" id="GO:0008017">
    <property type="term" value="F:microtubule binding"/>
    <property type="evidence" value="ECO:0007669"/>
    <property type="project" value="TreeGrafter"/>
</dbReference>
<dbReference type="OrthoDB" id="46159at2759"/>
<keyword evidence="6" id="KW-0498">Mitosis</keyword>
<feature type="compositionally biased region" description="Low complexity" evidence="8">
    <location>
        <begin position="664"/>
        <end position="680"/>
    </location>
</feature>
<keyword evidence="11" id="KW-1185">Reference proteome</keyword>
<feature type="compositionally biased region" description="Low complexity" evidence="8">
    <location>
        <begin position="518"/>
        <end position="534"/>
    </location>
</feature>
<dbReference type="GO" id="GO:0005815">
    <property type="term" value="C:microtubule organizing center"/>
    <property type="evidence" value="ECO:0007669"/>
    <property type="project" value="TreeGrafter"/>
</dbReference>
<feature type="compositionally biased region" description="Basic and acidic residues" evidence="8">
    <location>
        <begin position="545"/>
        <end position="555"/>
    </location>
</feature>
<gene>
    <name evidence="10" type="ORF">BU24DRAFT_56492</name>
</gene>
<name>A0A6A5XBJ5_9PLEO</name>
<feature type="compositionally biased region" description="Polar residues" evidence="8">
    <location>
        <begin position="892"/>
        <end position="906"/>
    </location>
</feature>
<feature type="compositionally biased region" description="Low complexity" evidence="8">
    <location>
        <begin position="590"/>
        <end position="601"/>
    </location>
</feature>
<dbReference type="GO" id="GO:0060172">
    <property type="term" value="P:astral microtubule depolymerization"/>
    <property type="evidence" value="ECO:0007669"/>
    <property type="project" value="TreeGrafter"/>
</dbReference>
<dbReference type="GO" id="GO:0005881">
    <property type="term" value="C:cytoplasmic microtubule"/>
    <property type="evidence" value="ECO:0007669"/>
    <property type="project" value="TreeGrafter"/>
</dbReference>
<dbReference type="GO" id="GO:0051301">
    <property type="term" value="P:cell division"/>
    <property type="evidence" value="ECO:0007669"/>
    <property type="project" value="UniProtKB-KW"/>
</dbReference>
<reference evidence="10" key="1">
    <citation type="journal article" date="2020" name="Stud. Mycol.">
        <title>101 Dothideomycetes genomes: a test case for predicting lifestyles and emergence of pathogens.</title>
        <authorList>
            <person name="Haridas S."/>
            <person name="Albert R."/>
            <person name="Binder M."/>
            <person name="Bloem J."/>
            <person name="Labutti K."/>
            <person name="Salamov A."/>
            <person name="Andreopoulos B."/>
            <person name="Baker S."/>
            <person name="Barry K."/>
            <person name="Bills G."/>
            <person name="Bluhm B."/>
            <person name="Cannon C."/>
            <person name="Castanera R."/>
            <person name="Culley D."/>
            <person name="Daum C."/>
            <person name="Ezra D."/>
            <person name="Gonzalez J."/>
            <person name="Henrissat B."/>
            <person name="Kuo A."/>
            <person name="Liang C."/>
            <person name="Lipzen A."/>
            <person name="Lutzoni F."/>
            <person name="Magnuson J."/>
            <person name="Mondo S."/>
            <person name="Nolan M."/>
            <person name="Ohm R."/>
            <person name="Pangilinan J."/>
            <person name="Park H.-J."/>
            <person name="Ramirez L."/>
            <person name="Alfaro M."/>
            <person name="Sun H."/>
            <person name="Tritt A."/>
            <person name="Yoshinaga Y."/>
            <person name="Zwiers L.-H."/>
            <person name="Turgeon B."/>
            <person name="Goodwin S."/>
            <person name="Spatafora J."/>
            <person name="Crous P."/>
            <person name="Grigoriev I."/>
        </authorList>
    </citation>
    <scope>NUCLEOTIDE SEQUENCE</scope>
    <source>
        <strain evidence="10">CBS 175.79</strain>
    </source>
</reference>
<dbReference type="GO" id="GO:0090307">
    <property type="term" value="P:mitotic spindle assembly"/>
    <property type="evidence" value="ECO:0007669"/>
    <property type="project" value="TreeGrafter"/>
</dbReference>
<evidence type="ECO:0000256" key="2">
    <source>
        <dbReference type="ARBA" id="ARBA00009549"/>
    </source>
</evidence>
<comment type="function">
    <text evidence="7">Microtubule binding protein that promotes the stabilization of dynamic microtubules. Required for mitotic spindle formation.</text>
</comment>
<dbReference type="InterPro" id="IPR016024">
    <property type="entry name" value="ARM-type_fold"/>
</dbReference>
<dbReference type="InterPro" id="IPR034085">
    <property type="entry name" value="TOG"/>
</dbReference>
<dbReference type="GeneID" id="54291791"/>
<dbReference type="AlphaFoldDB" id="A0A6A5XBJ5"/>
<feature type="compositionally biased region" description="Polar residues" evidence="8">
    <location>
        <begin position="682"/>
        <end position="697"/>
    </location>
</feature>
<comment type="subunit">
    <text evidence="3">Interacts with microtubules.</text>
</comment>
<dbReference type="GO" id="GO:1990023">
    <property type="term" value="C:mitotic spindle midzone"/>
    <property type="evidence" value="ECO:0007669"/>
    <property type="project" value="TreeGrafter"/>
</dbReference>
<feature type="compositionally biased region" description="Low complexity" evidence="8">
    <location>
        <begin position="616"/>
        <end position="629"/>
    </location>
</feature>
<dbReference type="InterPro" id="IPR011989">
    <property type="entry name" value="ARM-like"/>
</dbReference>
<dbReference type="PANTHER" id="PTHR21567:SF9">
    <property type="entry name" value="CLIP-ASSOCIATING PROTEIN"/>
    <property type="match status" value="1"/>
</dbReference>
<evidence type="ECO:0000256" key="1">
    <source>
        <dbReference type="ARBA" id="ARBA00004186"/>
    </source>
</evidence>
<dbReference type="PANTHER" id="PTHR21567">
    <property type="entry name" value="CLASP"/>
    <property type="match status" value="1"/>
</dbReference>
<dbReference type="Gene3D" id="1.25.10.10">
    <property type="entry name" value="Leucine-rich Repeat Variant"/>
    <property type="match status" value="3"/>
</dbReference>
<feature type="compositionally biased region" description="Acidic residues" evidence="8">
    <location>
        <begin position="766"/>
        <end position="775"/>
    </location>
</feature>
<comment type="subcellular location">
    <subcellularLocation>
        <location evidence="1">Cytoplasm</location>
        <location evidence="1">Cytoskeleton</location>
        <location evidence="1">Spindle</location>
    </subcellularLocation>
</comment>
<organism evidence="10 11">
    <name type="scientific">Aaosphaeria arxii CBS 175.79</name>
    <dbReference type="NCBI Taxonomy" id="1450172"/>
    <lineage>
        <taxon>Eukaryota</taxon>
        <taxon>Fungi</taxon>
        <taxon>Dikarya</taxon>
        <taxon>Ascomycota</taxon>
        <taxon>Pezizomycotina</taxon>
        <taxon>Dothideomycetes</taxon>
        <taxon>Pleosporomycetidae</taxon>
        <taxon>Pleosporales</taxon>
        <taxon>Pleosporales incertae sedis</taxon>
        <taxon>Aaosphaeria</taxon>
    </lineage>
</organism>
<comment type="similarity">
    <text evidence="2">Belongs to the CLASP family.</text>
</comment>
<dbReference type="RefSeq" id="XP_033378671.1">
    <property type="nucleotide sequence ID" value="XM_033534394.1"/>
</dbReference>
<dbReference type="InterPro" id="IPR024395">
    <property type="entry name" value="CLASP_N_dom"/>
</dbReference>
<dbReference type="GO" id="GO:0005876">
    <property type="term" value="C:spindle microtubule"/>
    <property type="evidence" value="ECO:0007669"/>
    <property type="project" value="TreeGrafter"/>
</dbReference>
<feature type="compositionally biased region" description="Polar residues" evidence="8">
    <location>
        <begin position="569"/>
        <end position="589"/>
    </location>
</feature>
<feature type="domain" description="TOG" evidence="9">
    <location>
        <begin position="286"/>
        <end position="510"/>
    </location>
</feature>
<dbReference type="SMART" id="SM01349">
    <property type="entry name" value="TOG"/>
    <property type="match status" value="2"/>
</dbReference>
<evidence type="ECO:0000259" key="9">
    <source>
        <dbReference type="SMART" id="SM01349"/>
    </source>
</evidence>
<evidence type="ECO:0000256" key="4">
    <source>
        <dbReference type="ARBA" id="ARBA00022618"/>
    </source>
</evidence>
<evidence type="ECO:0000256" key="8">
    <source>
        <dbReference type="SAM" id="MobiDB-lite"/>
    </source>
</evidence>
<keyword evidence="5" id="KW-0493">Microtubule</keyword>
<evidence type="ECO:0000256" key="7">
    <source>
        <dbReference type="ARBA" id="ARBA00024889"/>
    </source>
</evidence>
<dbReference type="EMBL" id="ML978076">
    <property type="protein sequence ID" value="KAF2010332.1"/>
    <property type="molecule type" value="Genomic_DNA"/>
</dbReference>
<feature type="region of interest" description="Disordered" evidence="8">
    <location>
        <begin position="506"/>
        <end position="931"/>
    </location>
</feature>
<evidence type="ECO:0000256" key="6">
    <source>
        <dbReference type="ARBA" id="ARBA00022776"/>
    </source>
</evidence>
<dbReference type="Pfam" id="PF12348">
    <property type="entry name" value="CLASP_N"/>
    <property type="match status" value="2"/>
</dbReference>
<sequence>MEAQSAALLAALKKPSTVVDQKLELFNVLKSGIKHNRVPDDSQATIVECIRIAISTTTSASLVSAAFSTLSHLIKRLALQNQTSTITSQFHIILPILLERFGDARESHRHAASQILSDLWPLSHTEIETLVRENAMKGTNPRAKEASMQWVVKMNKNEQLPFRAYVPLLVANLEDADAGVRETAKTSVVELFRNAPEHGKANLKKQLVHFNVRKTIANYIISHLEESPEAEMPPPPAPAPTARPISAARAQSLQPDTGFADSMLSEIAPPAEVISMDALHIYTQRELDDIFRDMAPHFEGKESEQNWMARDKSVLKLRRITKGNAPTEFHYPFISGIKSLLDGILKVANTLRTTMATNGCQLVQELAKTLGPAMDPWVEILLQSFIKMCAATKNIAAQNGSTTVEAIISNVSYTHRIMQHVAFASQDKNVQPRTHSANWVKTLIRKHKAHIEHSGGLEQVEKILKKGLTDANPKVRESFRSTYWTFALVWPQKAEAIYETLEKREKNGLDKDPNNPNASLASSQSTAPSSFSKSVGAGGGAARSTLKEKIAEQRRAKLAATKGLPDRPNSAQAAYTPAKSQSSRSLGPRTNSNTSVTSSGNRPPSALGGTTKSAVGSNSSGSLLGGTVRRPTRPRPELTRPATADPYASRRVAKTTTPSMTPEKTPAAATTKKSTVAKSTARSRANTQNSPNISPIRSKSRLGEAGPTHRKTPSGSSRHGSPAVGSGKDEDLTLVKPFVRSQSHHEPSSIPFRQRVGMEQPTNVDSDVDMGDDDNFTMVIPNLARPADHPALRSPPKPSPSPGRLAADSPRLGALKSPRSMGDIGTALGTRSPRMRSPDRPSTRGTDTQEEVQVYEDPFVGDEPVSSSQDSGKPVLEELPLNEKSIDRRQSTESSDSNTIMGNGSEEQFRGHHKTTSTGSVMHSESTESNRAEVMKNKQLLVSGINKIRTRTVEAHMFRRLQDMIKSNQDIWGIDDEKFGELLLASLEYLEAPAESLKTSAMKAANLKVQALATIRAMLSLYRKETARYFSRVLCSVLRTKGQYENTSHIAIDLEATADEIVKYGQTSDCLDAVLLLVEEAPISTPTSSPKSKSSENSVAPVSNRTMTMALTTLSTLIQISGAKNVALTPEQTARLGKLAVRCLEDTDPDVRKADVEVCVSLHERIGGEKEAFWKAVAGAREQHLNLLTYYLAKRMRA</sequence>
<dbReference type="Proteomes" id="UP000799778">
    <property type="component" value="Unassembled WGS sequence"/>
</dbReference>
<feature type="region of interest" description="Disordered" evidence="8">
    <location>
        <begin position="227"/>
        <end position="252"/>
    </location>
</feature>
<keyword evidence="4" id="KW-0132">Cell division</keyword>
<protein>
    <submittedName>
        <fullName evidence="10">ARM repeat-containing protein</fullName>
    </submittedName>
</protein>
<keyword evidence="6" id="KW-0131">Cell cycle</keyword>
<proteinExistence type="inferred from homology"/>
<accession>A0A6A5XBJ5</accession>